<organism evidence="1 2">
    <name type="scientific">Dacryopinax primogenitus (strain DJM 731)</name>
    <name type="common">Brown rot fungus</name>
    <dbReference type="NCBI Taxonomy" id="1858805"/>
    <lineage>
        <taxon>Eukaryota</taxon>
        <taxon>Fungi</taxon>
        <taxon>Dikarya</taxon>
        <taxon>Basidiomycota</taxon>
        <taxon>Agaricomycotina</taxon>
        <taxon>Dacrymycetes</taxon>
        <taxon>Dacrymycetales</taxon>
        <taxon>Dacrymycetaceae</taxon>
        <taxon>Dacryopinax</taxon>
    </lineage>
</organism>
<sequence>MEEIWATMELGYSFNPPPPRLQDMLEEDYLTPDIQAFWSPLPLSQLCDPTFRRYESHRALKMRDILDSIFRFLNPSELARICPTNRAFYEAAIPLRWWQINQNGFARLAKMPRPRLRAVSATNHRLKNL</sequence>
<gene>
    <name evidence="1" type="ORF">DACRYDRAFT_109706</name>
</gene>
<dbReference type="Proteomes" id="UP000030653">
    <property type="component" value="Unassembled WGS sequence"/>
</dbReference>
<protein>
    <recommendedName>
        <fullName evidence="3">F-box domain-containing protein</fullName>
    </recommendedName>
</protein>
<dbReference type="GeneID" id="63683993"/>
<keyword evidence="2" id="KW-1185">Reference proteome</keyword>
<proteinExistence type="predicted"/>
<evidence type="ECO:0008006" key="3">
    <source>
        <dbReference type="Google" id="ProtNLM"/>
    </source>
</evidence>
<accession>M5G767</accession>
<dbReference type="SUPFAM" id="SSF81383">
    <property type="entry name" value="F-box domain"/>
    <property type="match status" value="1"/>
</dbReference>
<dbReference type="AlphaFoldDB" id="M5G767"/>
<dbReference type="HOGENOM" id="CLU_1948754_0_0_1"/>
<name>M5G767_DACPD</name>
<dbReference type="EMBL" id="JH795869">
    <property type="protein sequence ID" value="EJT99607.1"/>
    <property type="molecule type" value="Genomic_DNA"/>
</dbReference>
<dbReference type="CDD" id="cd09917">
    <property type="entry name" value="F-box_SF"/>
    <property type="match status" value="1"/>
</dbReference>
<dbReference type="RefSeq" id="XP_040626505.1">
    <property type="nucleotide sequence ID" value="XM_040768931.1"/>
</dbReference>
<dbReference type="InterPro" id="IPR036047">
    <property type="entry name" value="F-box-like_dom_sf"/>
</dbReference>
<reference evidence="1 2" key="1">
    <citation type="journal article" date="2012" name="Science">
        <title>The Paleozoic origin of enzymatic lignin decomposition reconstructed from 31 fungal genomes.</title>
        <authorList>
            <person name="Floudas D."/>
            <person name="Binder M."/>
            <person name="Riley R."/>
            <person name="Barry K."/>
            <person name="Blanchette R.A."/>
            <person name="Henrissat B."/>
            <person name="Martinez A.T."/>
            <person name="Otillar R."/>
            <person name="Spatafora J.W."/>
            <person name="Yadav J.S."/>
            <person name="Aerts A."/>
            <person name="Benoit I."/>
            <person name="Boyd A."/>
            <person name="Carlson A."/>
            <person name="Copeland A."/>
            <person name="Coutinho P.M."/>
            <person name="de Vries R.P."/>
            <person name="Ferreira P."/>
            <person name="Findley K."/>
            <person name="Foster B."/>
            <person name="Gaskell J."/>
            <person name="Glotzer D."/>
            <person name="Gorecki P."/>
            <person name="Heitman J."/>
            <person name="Hesse C."/>
            <person name="Hori C."/>
            <person name="Igarashi K."/>
            <person name="Jurgens J.A."/>
            <person name="Kallen N."/>
            <person name="Kersten P."/>
            <person name="Kohler A."/>
            <person name="Kuees U."/>
            <person name="Kumar T.K.A."/>
            <person name="Kuo A."/>
            <person name="LaButti K."/>
            <person name="Larrondo L.F."/>
            <person name="Lindquist E."/>
            <person name="Ling A."/>
            <person name="Lombard V."/>
            <person name="Lucas S."/>
            <person name="Lundell T."/>
            <person name="Martin R."/>
            <person name="McLaughlin D.J."/>
            <person name="Morgenstern I."/>
            <person name="Morin E."/>
            <person name="Murat C."/>
            <person name="Nagy L.G."/>
            <person name="Nolan M."/>
            <person name="Ohm R.A."/>
            <person name="Patyshakuliyeva A."/>
            <person name="Rokas A."/>
            <person name="Ruiz-Duenas F.J."/>
            <person name="Sabat G."/>
            <person name="Salamov A."/>
            <person name="Samejima M."/>
            <person name="Schmutz J."/>
            <person name="Slot J.C."/>
            <person name="St John F."/>
            <person name="Stenlid J."/>
            <person name="Sun H."/>
            <person name="Sun S."/>
            <person name="Syed K."/>
            <person name="Tsang A."/>
            <person name="Wiebenga A."/>
            <person name="Young D."/>
            <person name="Pisabarro A."/>
            <person name="Eastwood D.C."/>
            <person name="Martin F."/>
            <person name="Cullen D."/>
            <person name="Grigoriev I.V."/>
            <person name="Hibbett D.S."/>
        </authorList>
    </citation>
    <scope>NUCLEOTIDE SEQUENCE [LARGE SCALE GENOMIC DNA]</scope>
    <source>
        <strain evidence="1 2">DJM-731 SS1</strain>
    </source>
</reference>
<evidence type="ECO:0000313" key="1">
    <source>
        <dbReference type="EMBL" id="EJT99607.1"/>
    </source>
</evidence>
<evidence type="ECO:0000313" key="2">
    <source>
        <dbReference type="Proteomes" id="UP000030653"/>
    </source>
</evidence>